<dbReference type="PANTHER" id="PTHR22945">
    <property type="entry name" value="SERPENTINE RECEPTOR, CLASS D DELTA"/>
    <property type="match status" value="1"/>
</dbReference>
<feature type="transmembrane region" description="Helical" evidence="6">
    <location>
        <begin position="133"/>
        <end position="153"/>
    </location>
</feature>
<dbReference type="GO" id="GO:0016020">
    <property type="term" value="C:membrane"/>
    <property type="evidence" value="ECO:0007669"/>
    <property type="project" value="UniProtKB-SubCell"/>
</dbReference>
<sequence>HLPSPLPTHDLFTIIHHSIVDSLAVIFNVLLFFAVLFRSPSSLRSYTVLLVNSVVIDIIGSFTMLITMIRLIPAENMLVYVYDGPCVYVSGFFCHASYTVMLSTFSQSLFLIAASFAYRLYVLGSPSPSTRSVLIVCSLLSVPNLMILAAYMFTLDDAYAVRAELRILRPEYDLDDYLVQGHVTIFSLLVMFTILAMTMPIGPTMVVIFAIRRKVLTLQSLLPVFFSGAVLSYGLCQLGVACSPVQEHLVMESVSFMTLFSPVITIYCVKPYRE</sequence>
<dbReference type="PANTHER" id="PTHR22945:SF40">
    <property type="entry name" value="SERPENTINE RECEPTOR, CLASS D (DELTA)-RELATED"/>
    <property type="match status" value="1"/>
</dbReference>
<feature type="transmembrane region" description="Helical" evidence="6">
    <location>
        <begin position="253"/>
        <end position="269"/>
    </location>
</feature>
<evidence type="ECO:0000256" key="1">
    <source>
        <dbReference type="ARBA" id="ARBA00004141"/>
    </source>
</evidence>
<keyword evidence="5 6" id="KW-0472">Membrane</keyword>
<evidence type="ECO:0000256" key="4">
    <source>
        <dbReference type="ARBA" id="ARBA00022989"/>
    </source>
</evidence>
<evidence type="ECO:0000256" key="2">
    <source>
        <dbReference type="ARBA" id="ARBA00009166"/>
    </source>
</evidence>
<gene>
    <name evidence="7" type="ORF">PFISCL1PPCAC_14376</name>
</gene>
<feature type="transmembrane region" description="Helical" evidence="6">
    <location>
        <begin position="221"/>
        <end position="241"/>
    </location>
</feature>
<feature type="non-terminal residue" evidence="7">
    <location>
        <position position="274"/>
    </location>
</feature>
<feature type="transmembrane region" description="Helical" evidence="6">
    <location>
        <begin position="98"/>
        <end position="121"/>
    </location>
</feature>
<dbReference type="InterPro" id="IPR019421">
    <property type="entry name" value="7TM_GPCR_serpentine_rcpt_Srd"/>
</dbReference>
<feature type="non-terminal residue" evidence="7">
    <location>
        <position position="1"/>
    </location>
</feature>
<evidence type="ECO:0000256" key="5">
    <source>
        <dbReference type="ARBA" id="ARBA00023136"/>
    </source>
</evidence>
<dbReference type="Pfam" id="PF10317">
    <property type="entry name" value="7TM_GPCR_Srd"/>
    <property type="match status" value="1"/>
</dbReference>
<name>A0AAV5VZE2_9BILA</name>
<reference evidence="7" key="1">
    <citation type="submission" date="2023-10" db="EMBL/GenBank/DDBJ databases">
        <title>Genome assembly of Pristionchus species.</title>
        <authorList>
            <person name="Yoshida K."/>
            <person name="Sommer R.J."/>
        </authorList>
    </citation>
    <scope>NUCLEOTIDE SEQUENCE</scope>
    <source>
        <strain evidence="7">RS5133</strain>
    </source>
</reference>
<comment type="caution">
    <text evidence="7">The sequence shown here is derived from an EMBL/GenBank/DDBJ whole genome shotgun (WGS) entry which is preliminary data.</text>
</comment>
<proteinExistence type="inferred from homology"/>
<dbReference type="Proteomes" id="UP001432322">
    <property type="component" value="Unassembled WGS sequence"/>
</dbReference>
<comment type="subcellular location">
    <subcellularLocation>
        <location evidence="1">Membrane</location>
        <topology evidence="1">Multi-pass membrane protein</topology>
    </subcellularLocation>
</comment>
<accession>A0AAV5VZE2</accession>
<evidence type="ECO:0000313" key="8">
    <source>
        <dbReference type="Proteomes" id="UP001432322"/>
    </source>
</evidence>
<evidence type="ECO:0000256" key="6">
    <source>
        <dbReference type="SAM" id="Phobius"/>
    </source>
</evidence>
<evidence type="ECO:0000256" key="3">
    <source>
        <dbReference type="ARBA" id="ARBA00022692"/>
    </source>
</evidence>
<keyword evidence="4 6" id="KW-1133">Transmembrane helix</keyword>
<dbReference type="EMBL" id="BTSY01000004">
    <property type="protein sequence ID" value="GMT23079.1"/>
    <property type="molecule type" value="Genomic_DNA"/>
</dbReference>
<keyword evidence="8" id="KW-1185">Reference proteome</keyword>
<comment type="similarity">
    <text evidence="2">Belongs to the nematode receptor-like protein srd family.</text>
</comment>
<evidence type="ECO:0000313" key="7">
    <source>
        <dbReference type="EMBL" id="GMT23079.1"/>
    </source>
</evidence>
<feature type="transmembrane region" description="Helical" evidence="6">
    <location>
        <begin position="14"/>
        <end position="37"/>
    </location>
</feature>
<dbReference type="InterPro" id="IPR050920">
    <property type="entry name" value="Nematode_rcpt-like_delta"/>
</dbReference>
<dbReference type="AlphaFoldDB" id="A0AAV5VZE2"/>
<keyword evidence="3 6" id="KW-0812">Transmembrane</keyword>
<protein>
    <recommendedName>
        <fullName evidence="9">G protein-coupled receptor</fullName>
    </recommendedName>
</protein>
<feature type="transmembrane region" description="Helical" evidence="6">
    <location>
        <begin position="185"/>
        <end position="209"/>
    </location>
</feature>
<organism evidence="7 8">
    <name type="scientific">Pristionchus fissidentatus</name>
    <dbReference type="NCBI Taxonomy" id="1538716"/>
    <lineage>
        <taxon>Eukaryota</taxon>
        <taxon>Metazoa</taxon>
        <taxon>Ecdysozoa</taxon>
        <taxon>Nematoda</taxon>
        <taxon>Chromadorea</taxon>
        <taxon>Rhabditida</taxon>
        <taxon>Rhabditina</taxon>
        <taxon>Diplogasteromorpha</taxon>
        <taxon>Diplogasteroidea</taxon>
        <taxon>Neodiplogasteridae</taxon>
        <taxon>Pristionchus</taxon>
    </lineage>
</organism>
<evidence type="ECO:0008006" key="9">
    <source>
        <dbReference type="Google" id="ProtNLM"/>
    </source>
</evidence>
<feature type="transmembrane region" description="Helical" evidence="6">
    <location>
        <begin position="49"/>
        <end position="72"/>
    </location>
</feature>